<dbReference type="PANTHER" id="PTHR10704:SF44">
    <property type="entry name" value="LD35051P-RELATED"/>
    <property type="match status" value="1"/>
</dbReference>
<dbReference type="EMBL" id="GADI01000835">
    <property type="protein sequence ID" value="JAA72973.1"/>
    <property type="molecule type" value="mRNA"/>
</dbReference>
<dbReference type="GO" id="GO:0001517">
    <property type="term" value="F:N-acetylglucosamine 6-O-sulfotransferase activity"/>
    <property type="evidence" value="ECO:0007669"/>
    <property type="project" value="TreeGrafter"/>
</dbReference>
<dbReference type="GO" id="GO:0006790">
    <property type="term" value="P:sulfur compound metabolic process"/>
    <property type="evidence" value="ECO:0007669"/>
    <property type="project" value="TreeGrafter"/>
</dbReference>
<dbReference type="Pfam" id="PF13469">
    <property type="entry name" value="Sulfotransfer_3"/>
    <property type="match status" value="1"/>
</dbReference>
<dbReference type="SUPFAM" id="SSF52540">
    <property type="entry name" value="P-loop containing nucleoside triphosphate hydrolases"/>
    <property type="match status" value="1"/>
</dbReference>
<dbReference type="InterPro" id="IPR027417">
    <property type="entry name" value="P-loop_NTPase"/>
</dbReference>
<name>A0A0K8RPX4_IXORI</name>
<evidence type="ECO:0000313" key="1">
    <source>
        <dbReference type="EMBL" id="JAA72973.1"/>
    </source>
</evidence>
<dbReference type="FunFam" id="3.40.50.300:FF:001931">
    <property type="entry name" value="Blast:Carbohydrate sulfotransferase 4"/>
    <property type="match status" value="1"/>
</dbReference>
<proteinExistence type="evidence at transcript level"/>
<protein>
    <submittedName>
        <fullName evidence="1">Putative secreted protein</fullName>
    </submittedName>
</protein>
<dbReference type="AlphaFoldDB" id="A0A0K8RPX4"/>
<accession>A0A0K8RPX4</accession>
<organism evidence="1">
    <name type="scientific">Ixodes ricinus</name>
    <name type="common">Common tick</name>
    <name type="synonym">Acarus ricinus</name>
    <dbReference type="NCBI Taxonomy" id="34613"/>
    <lineage>
        <taxon>Eukaryota</taxon>
        <taxon>Metazoa</taxon>
        <taxon>Ecdysozoa</taxon>
        <taxon>Arthropoda</taxon>
        <taxon>Chelicerata</taxon>
        <taxon>Arachnida</taxon>
        <taxon>Acari</taxon>
        <taxon>Parasitiformes</taxon>
        <taxon>Ixodida</taxon>
        <taxon>Ixodoidea</taxon>
        <taxon>Ixodidae</taxon>
        <taxon>Ixodinae</taxon>
        <taxon>Ixodes</taxon>
    </lineage>
</organism>
<dbReference type="PANTHER" id="PTHR10704">
    <property type="entry name" value="CARBOHYDRATE SULFOTRANSFERASE"/>
    <property type="match status" value="1"/>
</dbReference>
<sequence>NTVLSIHKRQASKRITINPFPAESLNTSLGYTSTSTRDPEKDLNLATKKENVLWERQKTPEPVPQVDHVPNKTAPVKIQRIIVVAYFRSGSSFLGEILSQAPRTFYHFEPLYFYALARGARVINMSAGLNVLGDIFRCDFHGATDYLERGKSFIYPFAANRAFWLFCGGEIDVCFDAAIMTQFCQMCTIQVMKVIRLSLRQVRKWINANTDIGGTVKVVHLVRDPRGIWSSRLRRSACQYSSGCRRIETLCKRMRDDLDEFEDLNKAFPDQFVQVRYEDVALEPTKRVRLLFDQLRLTFTEQVSQFIRTHTRHDLKRKPRAAFSTKRNSAKAAFRWTRRLNYSQVASVQNACPDVFRRLGYRVITSEAEYRLSRGRSFVLHASSGNK</sequence>
<feature type="non-terminal residue" evidence="1">
    <location>
        <position position="1"/>
    </location>
</feature>
<dbReference type="Gene3D" id="3.40.50.300">
    <property type="entry name" value="P-loop containing nucleotide triphosphate hydrolases"/>
    <property type="match status" value="1"/>
</dbReference>
<dbReference type="GO" id="GO:0006044">
    <property type="term" value="P:N-acetylglucosamine metabolic process"/>
    <property type="evidence" value="ECO:0007669"/>
    <property type="project" value="TreeGrafter"/>
</dbReference>
<dbReference type="InterPro" id="IPR051135">
    <property type="entry name" value="Gal/GlcNAc/GalNAc_ST"/>
</dbReference>
<reference evidence="1" key="1">
    <citation type="submission" date="2012-12" db="EMBL/GenBank/DDBJ databases">
        <title>Identification and characterization of a phenylalanine ammonia-lyase gene family in Isatis indigotica Fort.</title>
        <authorList>
            <person name="Liu Q."/>
            <person name="Chen J."/>
            <person name="Zhou X."/>
            <person name="Di P."/>
            <person name="Xiao Y."/>
            <person name="Xuan H."/>
            <person name="Zhang L."/>
            <person name="Chen W."/>
        </authorList>
    </citation>
    <scope>NUCLEOTIDE SEQUENCE</scope>
    <source>
        <tissue evidence="1">Salivary gland</tissue>
    </source>
</reference>